<dbReference type="EMBL" id="QKRB01000060">
    <property type="protein sequence ID" value="PZD93088.1"/>
    <property type="molecule type" value="Genomic_DNA"/>
</dbReference>
<keyword evidence="2" id="KW-1185">Reference proteome</keyword>
<evidence type="ECO:0000313" key="1">
    <source>
        <dbReference type="EMBL" id="PZD93088.1"/>
    </source>
</evidence>
<proteinExistence type="predicted"/>
<comment type="caution">
    <text evidence="1">The sequence shown here is derived from an EMBL/GenBank/DDBJ whole genome shotgun (WGS) entry which is preliminary data.</text>
</comment>
<sequence length="98" mass="11663">MYLNEYENPRALRRAIMVYLRFYHMERPHQSLGYAKPDEVCIRRPLEWPTTLLQSKELIFFELVSDNGGITNNTEPQWNSNICVCVSHQNLPSHFRHT</sequence>
<reference evidence="1 2" key="1">
    <citation type="submission" date="2018-06" db="EMBL/GenBank/DDBJ databases">
        <title>Paenibacillus imtechensis sp. nov.</title>
        <authorList>
            <person name="Pinnaka A.K."/>
            <person name="Singh H."/>
            <person name="Kaur M."/>
        </authorList>
    </citation>
    <scope>NUCLEOTIDE SEQUENCE [LARGE SCALE GENOMIC DNA]</scope>
    <source>
        <strain evidence="1 2">SMB1</strain>
    </source>
</reference>
<dbReference type="Proteomes" id="UP000249522">
    <property type="component" value="Unassembled WGS sequence"/>
</dbReference>
<gene>
    <name evidence="1" type="ORF">DNH61_25245</name>
</gene>
<evidence type="ECO:0000313" key="2">
    <source>
        <dbReference type="Proteomes" id="UP000249522"/>
    </source>
</evidence>
<name>A0A2W1KZJ1_9BACL</name>
<organism evidence="1 2">
    <name type="scientific">Paenibacillus sambharensis</name>
    <dbReference type="NCBI Taxonomy" id="1803190"/>
    <lineage>
        <taxon>Bacteria</taxon>
        <taxon>Bacillati</taxon>
        <taxon>Bacillota</taxon>
        <taxon>Bacilli</taxon>
        <taxon>Bacillales</taxon>
        <taxon>Paenibacillaceae</taxon>
        <taxon>Paenibacillus</taxon>
    </lineage>
</organism>
<dbReference type="OrthoDB" id="9775203at2"/>
<evidence type="ECO:0008006" key="3">
    <source>
        <dbReference type="Google" id="ProtNLM"/>
    </source>
</evidence>
<accession>A0A2W1KZJ1</accession>
<protein>
    <recommendedName>
        <fullName evidence="3">Integrase catalytic domain-containing protein</fullName>
    </recommendedName>
</protein>
<dbReference type="AlphaFoldDB" id="A0A2W1KZJ1"/>